<dbReference type="InterPro" id="IPR047365">
    <property type="entry name" value="Tudor_AtPTM-like"/>
</dbReference>
<evidence type="ECO:0000259" key="5">
    <source>
        <dbReference type="Pfam" id="PF21743"/>
    </source>
</evidence>
<keyword evidence="1" id="KW-0548">Nucleotidyltransferase</keyword>
<dbReference type="InterPro" id="IPR007855">
    <property type="entry name" value="RDRP"/>
</dbReference>
<accession>A0A7S3PZY2</accession>
<dbReference type="GO" id="GO:0003968">
    <property type="term" value="F:RNA-directed RNA polymerase activity"/>
    <property type="evidence" value="ECO:0007669"/>
    <property type="project" value="UniProtKB-KW"/>
</dbReference>
<proteinExistence type="inferred from homology"/>
<evidence type="ECO:0000259" key="4">
    <source>
        <dbReference type="Pfam" id="PF05183"/>
    </source>
</evidence>
<comment type="similarity">
    <text evidence="1">Belongs to the RdRP family.</text>
</comment>
<dbReference type="InterPro" id="IPR057596">
    <property type="entry name" value="RDRP_core"/>
</dbReference>
<feature type="coiled-coil region" evidence="2">
    <location>
        <begin position="38"/>
        <end position="113"/>
    </location>
</feature>
<dbReference type="GO" id="GO:0030422">
    <property type="term" value="P:siRNA processing"/>
    <property type="evidence" value="ECO:0007669"/>
    <property type="project" value="TreeGrafter"/>
</dbReference>
<feature type="compositionally biased region" description="Low complexity" evidence="3">
    <location>
        <begin position="924"/>
        <end position="935"/>
    </location>
</feature>
<feature type="domain" description="RDRP core" evidence="4">
    <location>
        <begin position="264"/>
        <end position="488"/>
    </location>
</feature>
<feature type="coiled-coil region" evidence="2">
    <location>
        <begin position="146"/>
        <end position="240"/>
    </location>
</feature>
<dbReference type="PANTHER" id="PTHR23079:SF55">
    <property type="entry name" value="RNA-DIRECTED RNA POLYMERASE"/>
    <property type="match status" value="1"/>
</dbReference>
<dbReference type="PANTHER" id="PTHR23079">
    <property type="entry name" value="RNA-DEPENDENT RNA POLYMERASE"/>
    <property type="match status" value="1"/>
</dbReference>
<evidence type="ECO:0000256" key="1">
    <source>
        <dbReference type="RuleBase" id="RU363098"/>
    </source>
</evidence>
<dbReference type="GO" id="GO:0003723">
    <property type="term" value="F:RNA binding"/>
    <property type="evidence" value="ECO:0007669"/>
    <property type="project" value="UniProtKB-KW"/>
</dbReference>
<feature type="region of interest" description="Disordered" evidence="3">
    <location>
        <begin position="891"/>
        <end position="961"/>
    </location>
</feature>
<organism evidence="6">
    <name type="scientific">Chaetoceros debilis</name>
    <dbReference type="NCBI Taxonomy" id="122233"/>
    <lineage>
        <taxon>Eukaryota</taxon>
        <taxon>Sar</taxon>
        <taxon>Stramenopiles</taxon>
        <taxon>Ochrophyta</taxon>
        <taxon>Bacillariophyta</taxon>
        <taxon>Coscinodiscophyceae</taxon>
        <taxon>Chaetocerotophycidae</taxon>
        <taxon>Chaetocerotales</taxon>
        <taxon>Chaetocerotaceae</taxon>
        <taxon>Chaetoceros</taxon>
    </lineage>
</organism>
<evidence type="ECO:0000313" key="6">
    <source>
        <dbReference type="EMBL" id="CAE0461191.1"/>
    </source>
</evidence>
<protein>
    <recommendedName>
        <fullName evidence="1">RNA-dependent RNA polymerase</fullName>
        <ecNumber evidence="1">2.7.7.48</ecNumber>
    </recommendedName>
</protein>
<sequence length="1324" mass="149717">MTSTPPAKKKMDGSSSSGELRVVTPLVSTHIQLEDITLEEYKAKVMDAQLEIDSIQKVKEMEADVQTQKKESMALQMSLEMAQKDIKSSQAETKRVQEEMAALTAAYVNLESEYNRVVATSSGKPNGNGQSNGSITSEGVMPMSSYNILKEENSKLRADARKANEAVSKMDGMGKKIKALESELELARELARKLAKEEAKEAQTAFQMERDVHQKVRDQLNDVTLERDQLQNTIIRLRDASKGMHIPIPGHRVTNITLSSIASKPENFLEWIFRDELYTVDKNFTTAEQNERLPSKFSDPFCEAGVNWHVVAAKQEEVSNGKFGKSFKITFYCVRTRGSLDDVNKKLLKYGDFASLTERKAMSRMELLLSPANKELCTAANDKYSYVRKLPASDFELVEERGHVGCGFICEDYLRDLLKGPIKKKITTSIQIRAFIPSIGISKGMLMKLRSKKLLKGRAKIQLPVSMLKVKASRTEGSDPNAYLIICKAGLDPSDYCRDFAKMDCIDPDPLIQPAPSFKAKDLSDDLQRLFKSLGVNPSVVTEYARNRRAPNHACLRGVADPTSKIPPGSVFLTGFKNEKTLKDSIFITRNPCIKTSDGCLLKVVTAKPIDMSDEDYEWLKTLAFGNVIFGFPTKGKKPIPEMIANGDLDGDRYFVCWDAKILSGIDVNIVSDIDVNILSDELVEEDCQISSESVVTKNTRDSNQSLKKRESCSWLKDLQDRLTNYDTYSVGPLVGLLYKASERMADADKVLFMRNPDAEVFADAYYQAIDNAKHGVQIVLPAHLWKEIKMTKLHVSLRTKEGIHLKMRIQKEFDGILHSGTVEKYIYFHEKKESCFTIRYDDEDKEDLTYEELLYVWKTYGAGAKRKYECSTTTPILPSKKSKNCTKMLTSAPSKKPLPKHCRKEPSRIPAAYLKKRQDKPKNTSMSAASNSTMTEKKTKTPNKRNNKKSKNSSVNRISVYGRQKKQDDFWEKLQLEEAIEQSKALIANRNDTSKKESKPAVIKISTDLSSKTVTPEKEVHGHKESPMILDKVEMTSATPSPFSIQNNATSTILVDNIATDSQRWLRTKHNSIDGRKDADVQGYECSNLDYDIESASPSVIYPDYIKAKEKEDYGLHEHSKDKLRMPDTITIPAVHTCTKASGNYDKTEDYEFRITATISPCGNFNPQTMDNDEMPSCHLMGDISITYQEVRYKSSNVECQHSTAAEFDCYDELIRKKCKFSSSHSVYQALMSFEPQGTCLCGKDTFERCFLFARLDKDWHSHPSDNDDSIYNKDMVYDTNIYKYSEHLLKERTLADLFLVTKADPSQHFFEVEYISVRNSLT</sequence>
<keyword evidence="1" id="KW-0808">Transferase</keyword>
<dbReference type="EC" id="2.7.7.48" evidence="1"/>
<reference evidence="6" key="1">
    <citation type="submission" date="2021-01" db="EMBL/GenBank/DDBJ databases">
        <authorList>
            <person name="Corre E."/>
            <person name="Pelletier E."/>
            <person name="Niang G."/>
            <person name="Scheremetjew M."/>
            <person name="Finn R."/>
            <person name="Kale V."/>
            <person name="Holt S."/>
            <person name="Cochrane G."/>
            <person name="Meng A."/>
            <person name="Brown T."/>
            <person name="Cohen L."/>
        </authorList>
    </citation>
    <scope>NUCLEOTIDE SEQUENCE</scope>
    <source>
        <strain evidence="6">MM31A-1</strain>
    </source>
</reference>
<name>A0A7S3PZY2_9STRA</name>
<gene>
    <name evidence="6" type="ORF">CDEB00056_LOCUS6032</name>
</gene>
<feature type="domain" description="PTM/DIR17-like Tudor" evidence="5">
    <location>
        <begin position="809"/>
        <end position="855"/>
    </location>
</feature>
<evidence type="ECO:0000256" key="2">
    <source>
        <dbReference type="SAM" id="Coils"/>
    </source>
</evidence>
<feature type="region of interest" description="Disordered" evidence="3">
    <location>
        <begin position="1"/>
        <end position="20"/>
    </location>
</feature>
<keyword evidence="1" id="KW-0694">RNA-binding</keyword>
<dbReference type="EMBL" id="HBIO01007954">
    <property type="protein sequence ID" value="CAE0461191.1"/>
    <property type="molecule type" value="Transcribed_RNA"/>
</dbReference>
<feature type="domain" description="RDRP core" evidence="4">
    <location>
        <begin position="554"/>
        <end position="785"/>
    </location>
</feature>
<feature type="compositionally biased region" description="Basic residues" evidence="3">
    <location>
        <begin position="941"/>
        <end position="952"/>
    </location>
</feature>
<keyword evidence="2" id="KW-0175">Coiled coil</keyword>
<comment type="catalytic activity">
    <reaction evidence="1">
        <text>RNA(n) + a ribonucleoside 5'-triphosphate = RNA(n+1) + diphosphate</text>
        <dbReference type="Rhea" id="RHEA:21248"/>
        <dbReference type="Rhea" id="RHEA-COMP:14527"/>
        <dbReference type="Rhea" id="RHEA-COMP:17342"/>
        <dbReference type="ChEBI" id="CHEBI:33019"/>
        <dbReference type="ChEBI" id="CHEBI:61557"/>
        <dbReference type="ChEBI" id="CHEBI:140395"/>
        <dbReference type="EC" id="2.7.7.48"/>
    </reaction>
</comment>
<keyword evidence="1" id="KW-0696">RNA-directed RNA polymerase</keyword>
<evidence type="ECO:0000256" key="3">
    <source>
        <dbReference type="SAM" id="MobiDB-lite"/>
    </source>
</evidence>
<dbReference type="Pfam" id="PF05183">
    <property type="entry name" value="RdRP"/>
    <property type="match status" value="2"/>
</dbReference>
<dbReference type="GO" id="GO:0031380">
    <property type="term" value="C:nuclear RNA-directed RNA polymerase complex"/>
    <property type="evidence" value="ECO:0007669"/>
    <property type="project" value="TreeGrafter"/>
</dbReference>
<dbReference type="Pfam" id="PF21743">
    <property type="entry name" value="PTM_DIR17_Tudor"/>
    <property type="match status" value="1"/>
</dbReference>